<dbReference type="PANTHER" id="PTHR11346">
    <property type="entry name" value="GALECTIN"/>
    <property type="match status" value="1"/>
</dbReference>
<feature type="domain" description="Galectin" evidence="4">
    <location>
        <begin position="229"/>
        <end position="359"/>
    </location>
</feature>
<feature type="non-terminal residue" evidence="5">
    <location>
        <position position="1"/>
    </location>
</feature>
<protein>
    <recommendedName>
        <fullName evidence="3">Galectin</fullName>
    </recommendedName>
</protein>
<evidence type="ECO:0000313" key="5">
    <source>
        <dbReference type="EMBL" id="AFP05127.1"/>
    </source>
</evidence>
<accession>V9L1L8</accession>
<dbReference type="GO" id="GO:0030246">
    <property type="term" value="F:carbohydrate binding"/>
    <property type="evidence" value="ECO:0007669"/>
    <property type="project" value="UniProtKB-UniRule"/>
</dbReference>
<dbReference type="CDD" id="cd00070">
    <property type="entry name" value="GLECT"/>
    <property type="match status" value="2"/>
</dbReference>
<dbReference type="AlphaFoldDB" id="V9L1L8"/>
<dbReference type="InterPro" id="IPR001079">
    <property type="entry name" value="Galectin_CRD"/>
</dbReference>
<reference evidence="5" key="1">
    <citation type="journal article" date="2014" name="Nature">
        <title>Elephant shark genome provides unique insights into gnathostome evolution.</title>
        <authorList>
            <consortium name="International Elephant Shark Genome Sequencing Consortium"/>
            <person name="Venkatesh B."/>
            <person name="Lee A.P."/>
            <person name="Ravi V."/>
            <person name="Maurya A.K."/>
            <person name="Lian M.M."/>
            <person name="Swann J.B."/>
            <person name="Ohta Y."/>
            <person name="Flajnik M.F."/>
            <person name="Sutoh Y."/>
            <person name="Kasahara M."/>
            <person name="Hoon S."/>
            <person name="Gangu V."/>
            <person name="Roy S.W."/>
            <person name="Irimia M."/>
            <person name="Korzh V."/>
            <person name="Kondrychyn I."/>
            <person name="Lim Z.W."/>
            <person name="Tay B.H."/>
            <person name="Tohari S."/>
            <person name="Kong K.W."/>
            <person name="Ho S."/>
            <person name="Lorente-Galdos B."/>
            <person name="Quilez J."/>
            <person name="Marques-Bonet T."/>
            <person name="Raney B.J."/>
            <person name="Ingham P.W."/>
            <person name="Tay A."/>
            <person name="Hillier L.W."/>
            <person name="Minx P."/>
            <person name="Boehm T."/>
            <person name="Wilson R.K."/>
            <person name="Brenner S."/>
            <person name="Warren W.C."/>
        </authorList>
    </citation>
    <scope>NUCLEOTIDE SEQUENCE</scope>
    <source>
        <tissue evidence="5">Heart</tissue>
    </source>
</reference>
<dbReference type="Gene3D" id="2.60.120.200">
    <property type="match status" value="2"/>
</dbReference>
<dbReference type="PROSITE" id="PS51304">
    <property type="entry name" value="GALECTIN"/>
    <property type="match status" value="2"/>
</dbReference>
<dbReference type="InterPro" id="IPR044156">
    <property type="entry name" value="Galectin-like"/>
</dbReference>
<dbReference type="SMART" id="SM00276">
    <property type="entry name" value="GLECT"/>
    <property type="match status" value="2"/>
</dbReference>
<evidence type="ECO:0000256" key="2">
    <source>
        <dbReference type="ARBA" id="ARBA00022737"/>
    </source>
</evidence>
<dbReference type="SUPFAM" id="SSF49899">
    <property type="entry name" value="Concanavalin A-like lectins/glucanases"/>
    <property type="match status" value="2"/>
</dbReference>
<evidence type="ECO:0000256" key="3">
    <source>
        <dbReference type="RuleBase" id="RU102079"/>
    </source>
</evidence>
<dbReference type="EMBL" id="JW872609">
    <property type="protein sequence ID" value="AFP05127.1"/>
    <property type="molecule type" value="mRNA"/>
</dbReference>
<keyword evidence="1 3" id="KW-0430">Lectin</keyword>
<feature type="domain" description="Galectin" evidence="4">
    <location>
        <begin position="61"/>
        <end position="194"/>
    </location>
</feature>
<evidence type="ECO:0000256" key="1">
    <source>
        <dbReference type="ARBA" id="ARBA00022734"/>
    </source>
</evidence>
<proteinExistence type="evidence at transcript level"/>
<organism evidence="5">
    <name type="scientific">Callorhinchus milii</name>
    <name type="common">Ghost shark</name>
    <dbReference type="NCBI Taxonomy" id="7868"/>
    <lineage>
        <taxon>Eukaryota</taxon>
        <taxon>Metazoa</taxon>
        <taxon>Chordata</taxon>
        <taxon>Craniata</taxon>
        <taxon>Vertebrata</taxon>
        <taxon>Chondrichthyes</taxon>
        <taxon>Holocephali</taxon>
        <taxon>Chimaeriformes</taxon>
        <taxon>Callorhinchidae</taxon>
        <taxon>Callorhinchus</taxon>
    </lineage>
</organism>
<dbReference type="Pfam" id="PF00337">
    <property type="entry name" value="Gal-bind_lectin"/>
    <property type="match status" value="2"/>
</dbReference>
<sequence length="359" mass="40277">LCQCPHSLSVSSLSFPSPVLSPDPLSSVVGCLSPPHTPGLFAVGLSLDMSNQTVSNPVIPYTGAIFGGLLRGQMVAVQGVIPKNSERFQVDFQCGSSEKPRADVALHFNPRFRRSGCVVCNTLEHEKWGREEIKYEMPLKKGEPFEIIFLVLVDRFKVAVNGKHFLEYQHRISVNRVDTLGIYGTVHIQNIAFLGTSEQENPYSNLPIKRADGDNSQVKRINSPLMVPYMGKLKDGLSSGRIITIQGRVDKNPTKIAINLRLSESTDIPLHLKPNFKEKAFVRNSFLHQCWGEEELKIDCFPFSPSAYFEVIIYCGEDCFKVAVNGEHLLEYKYRFTNLSKIDTLEIDGDVELLDVQTW</sequence>
<keyword evidence="2" id="KW-0677">Repeat</keyword>
<dbReference type="SMART" id="SM00908">
    <property type="entry name" value="Gal-bind_lectin"/>
    <property type="match status" value="2"/>
</dbReference>
<dbReference type="GO" id="GO:0005737">
    <property type="term" value="C:cytoplasm"/>
    <property type="evidence" value="ECO:0007669"/>
    <property type="project" value="TreeGrafter"/>
</dbReference>
<dbReference type="FunFam" id="2.60.120.200:FF:000078">
    <property type="entry name" value="Galectin"/>
    <property type="match status" value="1"/>
</dbReference>
<dbReference type="PANTHER" id="PTHR11346:SF22">
    <property type="entry name" value="GALECTIN-8"/>
    <property type="match status" value="1"/>
</dbReference>
<evidence type="ECO:0000259" key="4">
    <source>
        <dbReference type="PROSITE" id="PS51304"/>
    </source>
</evidence>
<name>V9L1L8_CALMI</name>
<dbReference type="InterPro" id="IPR013320">
    <property type="entry name" value="ConA-like_dom_sf"/>
</dbReference>
<dbReference type="FunFam" id="2.60.120.200:FF:000023">
    <property type="entry name" value="Galectin"/>
    <property type="match status" value="1"/>
</dbReference>